<keyword evidence="2" id="KW-1185">Reference proteome</keyword>
<dbReference type="RefSeq" id="WP_382221452.1">
    <property type="nucleotide sequence ID" value="NZ_JBHTCA010000004.1"/>
</dbReference>
<dbReference type="Proteomes" id="UP001596501">
    <property type="component" value="Unassembled WGS sequence"/>
</dbReference>
<gene>
    <name evidence="1" type="ORF">ACFQPB_07670</name>
</gene>
<dbReference type="EMBL" id="JBHTCA010000004">
    <property type="protein sequence ID" value="MFC7408735.1"/>
    <property type="molecule type" value="Genomic_DNA"/>
</dbReference>
<accession>A0ABW2QMX9</accession>
<reference evidence="2" key="1">
    <citation type="journal article" date="2019" name="Int. J. Syst. Evol. Microbiol.">
        <title>The Global Catalogue of Microorganisms (GCM) 10K type strain sequencing project: providing services to taxonomists for standard genome sequencing and annotation.</title>
        <authorList>
            <consortium name="The Broad Institute Genomics Platform"/>
            <consortium name="The Broad Institute Genome Sequencing Center for Infectious Disease"/>
            <person name="Wu L."/>
            <person name="Ma J."/>
        </authorList>
    </citation>
    <scope>NUCLEOTIDE SEQUENCE [LARGE SCALE GENOMIC DNA]</scope>
    <source>
        <strain evidence="2">CGMCC 1.12371</strain>
    </source>
</reference>
<name>A0ABW2QMX9_9BURK</name>
<protein>
    <submittedName>
        <fullName evidence="1">Uncharacterized protein</fullName>
    </submittedName>
</protein>
<sequence length="130" mass="14632">MSELSDVYRNRLNAICVAKGWVSQKDPTRGAPSELVKIFGRTSSFWSDRLRGHRPISHDLAYEIEDKLGLRRLELSEWEESPSPTGWPFSSSLYAAILSLDSNALHRAENVLRAHLDMPGLPITENQKAA</sequence>
<evidence type="ECO:0000313" key="1">
    <source>
        <dbReference type="EMBL" id="MFC7408735.1"/>
    </source>
</evidence>
<organism evidence="1 2">
    <name type="scientific">Hydrogenophaga atypica</name>
    <dbReference type="NCBI Taxonomy" id="249409"/>
    <lineage>
        <taxon>Bacteria</taxon>
        <taxon>Pseudomonadati</taxon>
        <taxon>Pseudomonadota</taxon>
        <taxon>Betaproteobacteria</taxon>
        <taxon>Burkholderiales</taxon>
        <taxon>Comamonadaceae</taxon>
        <taxon>Hydrogenophaga</taxon>
    </lineage>
</organism>
<comment type="caution">
    <text evidence="1">The sequence shown here is derived from an EMBL/GenBank/DDBJ whole genome shotgun (WGS) entry which is preliminary data.</text>
</comment>
<proteinExistence type="predicted"/>
<evidence type="ECO:0000313" key="2">
    <source>
        <dbReference type="Proteomes" id="UP001596501"/>
    </source>
</evidence>